<feature type="transmembrane region" description="Helical" evidence="2">
    <location>
        <begin position="37"/>
        <end position="56"/>
    </location>
</feature>
<evidence type="ECO:0000313" key="5">
    <source>
        <dbReference type="Proteomes" id="UP000185511"/>
    </source>
</evidence>
<sequence>MVTLLFLSVSALTFLAAGYRAYRALRSVGDRANPGRWALAGLLAALGFAFFVLAPAVQEIEGRIYPNLGRLLSNTATLTAALSALALVLYLAYPAAQARTRLPRHLITYGVSIVAMWVLFFLADIPESRGLFSEYYATHPTLAWYVLVYSAYLGAVLIDLGRMTLRYSSATRGPLRLGLRLLALGCLLGLSYIGEKLVSTIRQTRNGPDETAEFCVHPFENFGCTMAVGMPAISVLVMLLGISLPVIVPAVVRAARWPREYRVHRELRPLWTALYTAVPEIALTSPQAVTGSYARRDVGMRLYRRVIEIRDGALVLRPHRDPAVEAQAAERARASGIDGDELAATVEAVGLAAAIEALRHGSPARDGEAEESPVGRTEIEPELRSEAAFLRLVSRAFVSSPLISELVTPSGPDRSDETAAD</sequence>
<dbReference type="Proteomes" id="UP000185511">
    <property type="component" value="Chromosome"/>
</dbReference>
<feature type="domain" description="DUF6545" evidence="3">
    <location>
        <begin position="256"/>
        <end position="398"/>
    </location>
</feature>
<proteinExistence type="predicted"/>
<evidence type="ECO:0000313" key="4">
    <source>
        <dbReference type="EMBL" id="APU14331.1"/>
    </source>
</evidence>
<protein>
    <recommendedName>
        <fullName evidence="3">DUF6545 domain-containing protein</fullName>
    </recommendedName>
</protein>
<feature type="transmembrane region" description="Helical" evidence="2">
    <location>
        <begin position="76"/>
        <end position="93"/>
    </location>
</feature>
<accession>A0AAC9PS06</accession>
<name>A0AAC9PS06_9PSEU</name>
<evidence type="ECO:0000256" key="1">
    <source>
        <dbReference type="SAM" id="MobiDB-lite"/>
    </source>
</evidence>
<dbReference type="InterPro" id="IPR050039">
    <property type="entry name" value="MAB_1171c-like"/>
</dbReference>
<feature type="transmembrane region" description="Helical" evidence="2">
    <location>
        <begin position="143"/>
        <end position="165"/>
    </location>
</feature>
<keyword evidence="2" id="KW-0812">Transmembrane</keyword>
<dbReference type="InterPro" id="IPR046675">
    <property type="entry name" value="DUF6545"/>
</dbReference>
<organism evidence="4 5">
    <name type="scientific">Actinoalloteichus fjordicus</name>
    <dbReference type="NCBI Taxonomy" id="1612552"/>
    <lineage>
        <taxon>Bacteria</taxon>
        <taxon>Bacillati</taxon>
        <taxon>Actinomycetota</taxon>
        <taxon>Actinomycetes</taxon>
        <taxon>Pseudonocardiales</taxon>
        <taxon>Pseudonocardiaceae</taxon>
        <taxon>Actinoalloteichus</taxon>
    </lineage>
</organism>
<dbReference type="EMBL" id="CP016076">
    <property type="protein sequence ID" value="APU14331.1"/>
    <property type="molecule type" value="Genomic_DNA"/>
</dbReference>
<feature type="transmembrane region" description="Helical" evidence="2">
    <location>
        <begin position="6"/>
        <end position="25"/>
    </location>
</feature>
<dbReference type="NCBIfam" id="NF042915">
    <property type="entry name" value="MAB_1171c_fam"/>
    <property type="match status" value="1"/>
</dbReference>
<dbReference type="KEGG" id="acad:UA74_11355"/>
<keyword evidence="5" id="KW-1185">Reference proteome</keyword>
<keyword evidence="2" id="KW-1133">Transmembrane helix</keyword>
<dbReference type="Pfam" id="PF20182">
    <property type="entry name" value="DUF6545"/>
    <property type="match status" value="1"/>
</dbReference>
<evidence type="ECO:0000259" key="3">
    <source>
        <dbReference type="Pfam" id="PF20182"/>
    </source>
</evidence>
<dbReference type="AlphaFoldDB" id="A0AAC9PS06"/>
<feature type="transmembrane region" description="Helical" evidence="2">
    <location>
        <begin position="105"/>
        <end position="123"/>
    </location>
</feature>
<feature type="region of interest" description="Disordered" evidence="1">
    <location>
        <begin position="361"/>
        <end position="380"/>
    </location>
</feature>
<feature type="transmembrane region" description="Helical" evidence="2">
    <location>
        <begin position="228"/>
        <end position="252"/>
    </location>
</feature>
<evidence type="ECO:0000256" key="2">
    <source>
        <dbReference type="SAM" id="Phobius"/>
    </source>
</evidence>
<dbReference type="RefSeq" id="WP_075740236.1">
    <property type="nucleotide sequence ID" value="NZ_CP016076.1"/>
</dbReference>
<reference evidence="5" key="1">
    <citation type="submission" date="2016-06" db="EMBL/GenBank/DDBJ databases">
        <title>Complete genome sequence of Actinoalloteichus fjordicus DSM 46855 (=ADI127-17), type strain of the new species Actinoalloteichus fjordicus.</title>
        <authorList>
            <person name="Ruckert C."/>
            <person name="Nouioui I."/>
            <person name="Willmese J."/>
            <person name="van Wezel G."/>
            <person name="Klenk H.-P."/>
            <person name="Kalinowski J."/>
            <person name="Zotchev S.B."/>
        </authorList>
    </citation>
    <scope>NUCLEOTIDE SEQUENCE [LARGE SCALE GENOMIC DNA]</scope>
    <source>
        <strain evidence="5">ADI127-7</strain>
    </source>
</reference>
<gene>
    <name evidence="4" type="ORF">UA74_11355</name>
</gene>
<feature type="transmembrane region" description="Helical" evidence="2">
    <location>
        <begin position="177"/>
        <end position="194"/>
    </location>
</feature>
<keyword evidence="2" id="KW-0472">Membrane</keyword>